<feature type="domain" description="Aminoacyl-tRNA synthetase class II (G/ P/ S/T)" evidence="3">
    <location>
        <begin position="298"/>
        <end position="463"/>
    </location>
</feature>
<protein>
    <recommendedName>
        <fullName evidence="3">Aminoacyl-tRNA synthetase class II (G/ P/ S/T) domain-containing protein</fullName>
    </recommendedName>
</protein>
<comment type="similarity">
    <text evidence="1">Belongs to the class-II aminoacyl-tRNA synthetase family. Type-1 seryl-tRNA synthetase subfamily.</text>
</comment>
<dbReference type="Gene3D" id="1.10.287.40">
    <property type="entry name" value="Serine-tRNA synthetase, tRNA binding domain"/>
    <property type="match status" value="1"/>
</dbReference>
<proteinExistence type="inferred from homology"/>
<dbReference type="SUPFAM" id="SSF55681">
    <property type="entry name" value="Class II aaRS and biotin synthetases"/>
    <property type="match status" value="1"/>
</dbReference>
<dbReference type="SUPFAM" id="SSF46589">
    <property type="entry name" value="tRNA-binding arm"/>
    <property type="match status" value="1"/>
</dbReference>
<feature type="coiled-coil region" evidence="2">
    <location>
        <begin position="102"/>
        <end position="136"/>
    </location>
</feature>
<dbReference type="EMBL" id="GDRN01078506">
    <property type="protein sequence ID" value="JAI62568.1"/>
    <property type="molecule type" value="Transcribed_RNA"/>
</dbReference>
<organism evidence="4">
    <name type="scientific">Scylla olivacea</name>
    <name type="common">Orange mud crab</name>
    <name type="synonym">Cancer olivacea</name>
    <dbReference type="NCBI Taxonomy" id="85551"/>
    <lineage>
        <taxon>Eukaryota</taxon>
        <taxon>Metazoa</taxon>
        <taxon>Ecdysozoa</taxon>
        <taxon>Arthropoda</taxon>
        <taxon>Crustacea</taxon>
        <taxon>Multicrustacea</taxon>
        <taxon>Malacostraca</taxon>
        <taxon>Eumalacostraca</taxon>
        <taxon>Eucarida</taxon>
        <taxon>Decapoda</taxon>
        <taxon>Pleocyemata</taxon>
        <taxon>Brachyura</taxon>
        <taxon>Eubrachyura</taxon>
        <taxon>Portunoidea</taxon>
        <taxon>Portunidae</taxon>
        <taxon>Portuninae</taxon>
        <taxon>Scylla</taxon>
    </lineage>
</organism>
<dbReference type="InterPro" id="IPR002317">
    <property type="entry name" value="Ser-tRNA-ligase_type_1"/>
</dbReference>
<dbReference type="EMBL" id="GDRN01078507">
    <property type="protein sequence ID" value="JAI62567.1"/>
    <property type="molecule type" value="Transcribed_RNA"/>
</dbReference>
<dbReference type="GO" id="GO:0006434">
    <property type="term" value="P:seryl-tRNA aminoacylation"/>
    <property type="evidence" value="ECO:0007669"/>
    <property type="project" value="InterPro"/>
</dbReference>
<sequence length="484" mass="54316">MMRCYQAARLAGRHLHRLCTHHWNFPTKTGKVQFSCSSELSEEEVFSALYIPGSRATTADGVVTPYLDFSKQFEDVALLEHSVTQRCMNIDVNGIARKWSEWKELEKLRSDLEEKKATLTKAVKTLQKNKKDKEQVNVLKEHGKKIRNEAKALTQKIWDLEEVAVIGALSLPNNLHESTGTNDKLFFSLSKKPVFSFHPKSHIDLGSTSEELEIVDNSPTAYYLKNRLALLELVCNDYFLSTMNNQGFSMMSNSDFVKAAIMEGCGIHSRDRPQHNRLSTGAGHDTTPLHLVGGGSLQAFSAYFTKQIIEKSDHLPIKVITTGRNYSSSGPFSLTHPGLLGCRQSSVVDGFVLYEDVGMQEKTLLQDAMVMVTECYLHLGVHFQMVQYSAKKLNVHESAAVGFLMFSPHTGQYHEVARISLCGDYISRRLWTLCRKDKSASFVSMLHIRACHTAHLLALLMENGQEENGTYKLPGCLQSAVDSF</sequence>
<dbReference type="AlphaFoldDB" id="A0A0P4W9A1"/>
<dbReference type="InterPro" id="IPR002314">
    <property type="entry name" value="aa-tRNA-synt_IIb"/>
</dbReference>
<keyword evidence="2" id="KW-0175">Coiled coil</keyword>
<evidence type="ECO:0000256" key="2">
    <source>
        <dbReference type="SAM" id="Coils"/>
    </source>
</evidence>
<dbReference type="GO" id="GO:0004828">
    <property type="term" value="F:serine-tRNA ligase activity"/>
    <property type="evidence" value="ECO:0007669"/>
    <property type="project" value="InterPro"/>
</dbReference>
<dbReference type="InterPro" id="IPR042103">
    <property type="entry name" value="SerRS_1_N_sf"/>
</dbReference>
<name>A0A0P4W9A1_SCYOL</name>
<dbReference type="Pfam" id="PF00587">
    <property type="entry name" value="tRNA-synt_2b"/>
    <property type="match status" value="1"/>
</dbReference>
<dbReference type="Gene3D" id="3.30.930.10">
    <property type="entry name" value="Bira Bifunctional Protein, Domain 2"/>
    <property type="match status" value="1"/>
</dbReference>
<accession>A0A0P4W9A1</accession>
<dbReference type="PANTHER" id="PTHR11778">
    <property type="entry name" value="SERYL-TRNA SYNTHETASE"/>
    <property type="match status" value="1"/>
</dbReference>
<evidence type="ECO:0000313" key="4">
    <source>
        <dbReference type="EMBL" id="JAI62567.1"/>
    </source>
</evidence>
<dbReference type="InterPro" id="IPR045864">
    <property type="entry name" value="aa-tRNA-synth_II/BPL/LPL"/>
</dbReference>
<dbReference type="InterPro" id="IPR010978">
    <property type="entry name" value="tRNA-bd_arm"/>
</dbReference>
<dbReference type="GO" id="GO:0005524">
    <property type="term" value="F:ATP binding"/>
    <property type="evidence" value="ECO:0007669"/>
    <property type="project" value="InterPro"/>
</dbReference>
<dbReference type="PIRSF" id="PIRSF001529">
    <property type="entry name" value="Ser-tRNA-synth_IIa"/>
    <property type="match status" value="1"/>
</dbReference>
<evidence type="ECO:0000259" key="3">
    <source>
        <dbReference type="Pfam" id="PF00587"/>
    </source>
</evidence>
<reference evidence="4" key="1">
    <citation type="submission" date="2015-09" db="EMBL/GenBank/DDBJ databases">
        <title>Scylla olivacea transcriptome.</title>
        <authorList>
            <person name="Ikhwanuddin M."/>
        </authorList>
    </citation>
    <scope>NUCLEOTIDE SEQUENCE</scope>
</reference>
<dbReference type="EMBL" id="GDRN01078508">
    <property type="protein sequence ID" value="JAI62566.1"/>
    <property type="molecule type" value="Transcribed_RNA"/>
</dbReference>
<evidence type="ECO:0000256" key="1">
    <source>
        <dbReference type="ARBA" id="ARBA00010728"/>
    </source>
</evidence>